<feature type="binding site" evidence="9">
    <location>
        <begin position="25"/>
        <end position="32"/>
    </location>
    <ligand>
        <name>ATP</name>
        <dbReference type="ChEBI" id="CHEBI:30616"/>
    </ligand>
</feature>
<dbReference type="CDD" id="cd00071">
    <property type="entry name" value="GMPK"/>
    <property type="match status" value="1"/>
</dbReference>
<dbReference type="Gene3D" id="3.30.63.10">
    <property type="entry name" value="Guanylate Kinase phosphate binding domain"/>
    <property type="match status" value="1"/>
</dbReference>
<dbReference type="NCBIfam" id="TIGR03263">
    <property type="entry name" value="guanyl_kin"/>
    <property type="match status" value="1"/>
</dbReference>
<reference evidence="11" key="1">
    <citation type="submission" date="2020-10" db="EMBL/GenBank/DDBJ databases">
        <authorList>
            <person name="Gilroy R."/>
        </authorList>
    </citation>
    <scope>NUCLEOTIDE SEQUENCE</scope>
    <source>
        <strain evidence="11">ChiW3-316</strain>
    </source>
</reference>
<dbReference type="InterPro" id="IPR008144">
    <property type="entry name" value="Guanylate_kin-like_dom"/>
</dbReference>
<evidence type="ECO:0000313" key="11">
    <source>
        <dbReference type="EMBL" id="HIU52969.1"/>
    </source>
</evidence>
<dbReference type="GO" id="GO:0004385">
    <property type="term" value="F:GMP kinase activity"/>
    <property type="evidence" value="ECO:0007669"/>
    <property type="project" value="UniProtKB-UniRule"/>
</dbReference>
<dbReference type="SMART" id="SM00072">
    <property type="entry name" value="GuKc"/>
    <property type="match status" value="1"/>
</dbReference>
<organism evidence="11 12">
    <name type="scientific">Candidatus Scatocola faecipullorum</name>
    <dbReference type="NCBI Taxonomy" id="2840917"/>
    <lineage>
        <taxon>Bacteria</taxon>
        <taxon>Pseudomonadati</taxon>
        <taxon>Pseudomonadota</taxon>
        <taxon>Alphaproteobacteria</taxon>
        <taxon>Rhodospirillales</taxon>
        <taxon>Rhodospirillaceae</taxon>
        <taxon>Rhodospirillaceae incertae sedis</taxon>
        <taxon>Candidatus Scatocola</taxon>
    </lineage>
</organism>
<keyword evidence="7 9" id="KW-0067">ATP-binding</keyword>
<name>A0A9D1SA85_9PROT</name>
<evidence type="ECO:0000256" key="9">
    <source>
        <dbReference type="HAMAP-Rule" id="MF_00328"/>
    </source>
</evidence>
<evidence type="ECO:0000256" key="2">
    <source>
        <dbReference type="ARBA" id="ARBA00012961"/>
    </source>
</evidence>
<evidence type="ECO:0000256" key="8">
    <source>
        <dbReference type="ARBA" id="ARBA00030128"/>
    </source>
</evidence>
<dbReference type="FunFam" id="3.30.63.10:FF:000002">
    <property type="entry name" value="Guanylate kinase 1"/>
    <property type="match status" value="1"/>
</dbReference>
<dbReference type="InterPro" id="IPR017665">
    <property type="entry name" value="Guanylate_kinase"/>
</dbReference>
<comment type="similarity">
    <text evidence="1 9">Belongs to the guanylate kinase family.</text>
</comment>
<comment type="function">
    <text evidence="9">Essential for recycling GMP and indirectly, cGMP.</text>
</comment>
<keyword evidence="5 9" id="KW-0547">Nucleotide-binding</keyword>
<dbReference type="Proteomes" id="UP000824107">
    <property type="component" value="Unassembled WGS sequence"/>
</dbReference>
<dbReference type="InterPro" id="IPR008145">
    <property type="entry name" value="GK/Ca_channel_bsu"/>
</dbReference>
<dbReference type="EMBL" id="DVNC01000021">
    <property type="protein sequence ID" value="HIU52969.1"/>
    <property type="molecule type" value="Genomic_DNA"/>
</dbReference>
<protein>
    <recommendedName>
        <fullName evidence="3 9">Guanylate kinase</fullName>
        <ecNumber evidence="2 9">2.7.4.8</ecNumber>
    </recommendedName>
    <alternativeName>
        <fullName evidence="8 9">GMP kinase</fullName>
    </alternativeName>
</protein>
<gene>
    <name evidence="9 11" type="primary">gmk</name>
    <name evidence="11" type="ORF">IAD20_02690</name>
</gene>
<comment type="catalytic activity">
    <reaction evidence="9">
        <text>GMP + ATP = GDP + ADP</text>
        <dbReference type="Rhea" id="RHEA:20780"/>
        <dbReference type="ChEBI" id="CHEBI:30616"/>
        <dbReference type="ChEBI" id="CHEBI:58115"/>
        <dbReference type="ChEBI" id="CHEBI:58189"/>
        <dbReference type="ChEBI" id="CHEBI:456216"/>
        <dbReference type="EC" id="2.7.4.8"/>
    </reaction>
</comment>
<proteinExistence type="inferred from homology"/>
<evidence type="ECO:0000256" key="5">
    <source>
        <dbReference type="ARBA" id="ARBA00022741"/>
    </source>
</evidence>
<dbReference type="PROSITE" id="PS50052">
    <property type="entry name" value="GUANYLATE_KINASE_2"/>
    <property type="match status" value="1"/>
</dbReference>
<feature type="domain" description="Guanylate kinase-like" evidence="10">
    <location>
        <begin position="18"/>
        <end position="198"/>
    </location>
</feature>
<dbReference type="InterPro" id="IPR027417">
    <property type="entry name" value="P-loop_NTPase"/>
</dbReference>
<dbReference type="GO" id="GO:0005829">
    <property type="term" value="C:cytosol"/>
    <property type="evidence" value="ECO:0007669"/>
    <property type="project" value="TreeGrafter"/>
</dbReference>
<dbReference type="HAMAP" id="MF_00328">
    <property type="entry name" value="Guanylate_kinase"/>
    <property type="match status" value="1"/>
</dbReference>
<keyword evidence="4 9" id="KW-0808">Transferase</keyword>
<dbReference type="Gene3D" id="3.40.50.300">
    <property type="entry name" value="P-loop containing nucleotide triphosphate hydrolases"/>
    <property type="match status" value="1"/>
</dbReference>
<evidence type="ECO:0000256" key="1">
    <source>
        <dbReference type="ARBA" id="ARBA00005790"/>
    </source>
</evidence>
<keyword evidence="9" id="KW-0963">Cytoplasm</keyword>
<sequence>MEHIMEEIIDRLKKVRRGAMFIIEAPSGTGKSAVVKEILRRDPNIKFSVSVTTRQPREGEVDGVDYYFITDKQYDEFLAQDAFYEYVDSQYGSRYGTLRSEVDSFINVGEDVLFDMDWAGARQMKEKAKDDVVTIYLLPPSIKELRRRLENRGTDSKEIIDKRMNMILDKITHWDEFDYVIVNVNLEETIIKVQKIISGERMKRVRQTGLKKFVNELIKEAEANE</sequence>
<evidence type="ECO:0000313" key="12">
    <source>
        <dbReference type="Proteomes" id="UP000824107"/>
    </source>
</evidence>
<evidence type="ECO:0000256" key="4">
    <source>
        <dbReference type="ARBA" id="ARBA00022679"/>
    </source>
</evidence>
<evidence type="ECO:0000256" key="7">
    <source>
        <dbReference type="ARBA" id="ARBA00022840"/>
    </source>
</evidence>
<accession>A0A9D1SA85</accession>
<comment type="subcellular location">
    <subcellularLocation>
        <location evidence="9">Cytoplasm</location>
    </subcellularLocation>
</comment>
<evidence type="ECO:0000259" key="10">
    <source>
        <dbReference type="PROSITE" id="PS50052"/>
    </source>
</evidence>
<dbReference type="GO" id="GO:0005524">
    <property type="term" value="F:ATP binding"/>
    <property type="evidence" value="ECO:0007669"/>
    <property type="project" value="UniProtKB-UniRule"/>
</dbReference>
<dbReference type="AlphaFoldDB" id="A0A9D1SA85"/>
<dbReference type="Pfam" id="PF00625">
    <property type="entry name" value="Guanylate_kin"/>
    <property type="match status" value="1"/>
</dbReference>
<dbReference type="SUPFAM" id="SSF52540">
    <property type="entry name" value="P-loop containing nucleoside triphosphate hydrolases"/>
    <property type="match status" value="1"/>
</dbReference>
<evidence type="ECO:0000256" key="6">
    <source>
        <dbReference type="ARBA" id="ARBA00022777"/>
    </source>
</evidence>
<evidence type="ECO:0000256" key="3">
    <source>
        <dbReference type="ARBA" id="ARBA00016296"/>
    </source>
</evidence>
<comment type="caution">
    <text evidence="11">The sequence shown here is derived from an EMBL/GenBank/DDBJ whole genome shotgun (WGS) entry which is preliminary data.</text>
</comment>
<dbReference type="InterPro" id="IPR020590">
    <property type="entry name" value="Guanylate_kinase_CS"/>
</dbReference>
<dbReference type="PANTHER" id="PTHR23117">
    <property type="entry name" value="GUANYLATE KINASE-RELATED"/>
    <property type="match status" value="1"/>
</dbReference>
<dbReference type="EC" id="2.7.4.8" evidence="2 9"/>
<dbReference type="PANTHER" id="PTHR23117:SF13">
    <property type="entry name" value="GUANYLATE KINASE"/>
    <property type="match status" value="1"/>
</dbReference>
<reference evidence="11" key="2">
    <citation type="journal article" date="2021" name="PeerJ">
        <title>Extensive microbial diversity within the chicken gut microbiome revealed by metagenomics and culture.</title>
        <authorList>
            <person name="Gilroy R."/>
            <person name="Ravi A."/>
            <person name="Getino M."/>
            <person name="Pursley I."/>
            <person name="Horton D.L."/>
            <person name="Alikhan N.F."/>
            <person name="Baker D."/>
            <person name="Gharbi K."/>
            <person name="Hall N."/>
            <person name="Watson M."/>
            <person name="Adriaenssens E.M."/>
            <person name="Foster-Nyarko E."/>
            <person name="Jarju S."/>
            <person name="Secka A."/>
            <person name="Antonio M."/>
            <person name="Oren A."/>
            <person name="Chaudhuri R.R."/>
            <person name="La Ragione R."/>
            <person name="Hildebrand F."/>
            <person name="Pallen M.J."/>
        </authorList>
    </citation>
    <scope>NUCLEOTIDE SEQUENCE</scope>
    <source>
        <strain evidence="11">ChiW3-316</strain>
    </source>
</reference>
<keyword evidence="6 9" id="KW-0418">Kinase</keyword>
<dbReference type="PROSITE" id="PS00856">
    <property type="entry name" value="GUANYLATE_KINASE_1"/>
    <property type="match status" value="1"/>
</dbReference>